<evidence type="ECO:0000313" key="9">
    <source>
        <dbReference type="Proteomes" id="UP000800041"/>
    </source>
</evidence>
<dbReference type="OrthoDB" id="545910at2759"/>
<evidence type="ECO:0000256" key="4">
    <source>
        <dbReference type="PROSITE-ProRule" id="PRU01343"/>
    </source>
</evidence>
<feature type="compositionally biased region" description="Basic and acidic residues" evidence="5">
    <location>
        <begin position="442"/>
        <end position="455"/>
    </location>
</feature>
<feature type="domain" description="GRF-type" evidence="7">
    <location>
        <begin position="387"/>
        <end position="433"/>
    </location>
</feature>
<dbReference type="Proteomes" id="UP000800041">
    <property type="component" value="Unassembled WGS sequence"/>
</dbReference>
<dbReference type="PROSITE" id="PS51471">
    <property type="entry name" value="FE2OG_OXY"/>
    <property type="match status" value="1"/>
</dbReference>
<dbReference type="InterPro" id="IPR032854">
    <property type="entry name" value="ALKBH3"/>
</dbReference>
<feature type="compositionally biased region" description="Basic residues" evidence="5">
    <location>
        <begin position="1"/>
        <end position="12"/>
    </location>
</feature>
<dbReference type="InterPro" id="IPR027450">
    <property type="entry name" value="AlkB-like"/>
</dbReference>
<dbReference type="InterPro" id="IPR037151">
    <property type="entry name" value="AlkB-like_sf"/>
</dbReference>
<dbReference type="GO" id="GO:0008270">
    <property type="term" value="F:zinc ion binding"/>
    <property type="evidence" value="ECO:0007669"/>
    <property type="project" value="UniProtKB-KW"/>
</dbReference>
<name>A0A6G1GTT9_9PEZI</name>
<dbReference type="GO" id="GO:0006307">
    <property type="term" value="P:DNA alkylation repair"/>
    <property type="evidence" value="ECO:0007669"/>
    <property type="project" value="InterPro"/>
</dbReference>
<feature type="region of interest" description="Disordered" evidence="5">
    <location>
        <begin position="303"/>
        <end position="322"/>
    </location>
</feature>
<dbReference type="AlphaFoldDB" id="A0A6G1GTT9"/>
<evidence type="ECO:0000256" key="2">
    <source>
        <dbReference type="ARBA" id="ARBA00022771"/>
    </source>
</evidence>
<dbReference type="PROSITE" id="PS51999">
    <property type="entry name" value="ZF_GRF"/>
    <property type="match status" value="1"/>
</dbReference>
<accession>A0A6G1GTT9</accession>
<feature type="region of interest" description="Disordered" evidence="5">
    <location>
        <begin position="433"/>
        <end position="455"/>
    </location>
</feature>
<proteinExistence type="predicted"/>
<dbReference type="PANTHER" id="PTHR31212:SF4">
    <property type="entry name" value="ALPHA-KETOGLUTARATE-DEPENDENT DIOXYGENASE ALKB HOMOLOG 3"/>
    <property type="match status" value="1"/>
</dbReference>
<dbReference type="InterPro" id="IPR010666">
    <property type="entry name" value="Znf_GRF"/>
</dbReference>
<evidence type="ECO:0000259" key="6">
    <source>
        <dbReference type="PROSITE" id="PS51471"/>
    </source>
</evidence>
<sequence length="455" mass="51901">MDAFVSRKRRRSPPLPTNEEAVAIPESTEETSEESTDFKLAILSSLHPDVDQGSLLETLLLSDGFVETASQYLSERKYASPRKKQAIGTGYQASISSFGIKSGGDGTPRRIRPLTRKGQTLHLYTPEDIEAHTPCSIIHNFLPSEHADALLRELMEESPTFFRAKFKLFDRVVQSPHTFAMYVDSESEQELHKTEYVYDGHYFKDVRRTLPEMLKASTKVEAAVNAEVKRRIRDFYPGGKKLPFQSPHDWKPNASFVNAYDGASESVGWHSDMLNYIGPRAIIGSLSLGVAREFRVRKVVAREDRNMDPKTPDKKSDDQRADEEGQIAIHLPHNSLLVMHAEMQEEWKHSIAPAKAIDPHPIAGNMRINVTYRCYKDDLNAKLIPKCRCDGMSTVLRCLQKKKETRGRYIWMCYTNYQPDKEGCSFFQYADFDDDGNPPWSKDYKKPTKLEDLPD</sequence>
<protein>
    <submittedName>
        <fullName evidence="8">Uncharacterized protein</fullName>
    </submittedName>
</protein>
<evidence type="ECO:0000259" key="7">
    <source>
        <dbReference type="PROSITE" id="PS51999"/>
    </source>
</evidence>
<dbReference type="SUPFAM" id="SSF51197">
    <property type="entry name" value="Clavaminate synthase-like"/>
    <property type="match status" value="1"/>
</dbReference>
<dbReference type="Pfam" id="PF13532">
    <property type="entry name" value="2OG-FeII_Oxy_2"/>
    <property type="match status" value="1"/>
</dbReference>
<gene>
    <name evidence="8" type="ORF">K402DRAFT_413881</name>
</gene>
<dbReference type="FunFam" id="2.60.120.590:FF:000010">
    <property type="entry name" value="GRF zinc finger domain protein"/>
    <property type="match status" value="1"/>
</dbReference>
<evidence type="ECO:0000256" key="5">
    <source>
        <dbReference type="SAM" id="MobiDB-lite"/>
    </source>
</evidence>
<dbReference type="GO" id="GO:0051213">
    <property type="term" value="F:dioxygenase activity"/>
    <property type="evidence" value="ECO:0007669"/>
    <property type="project" value="InterPro"/>
</dbReference>
<feature type="domain" description="Fe2OG dioxygenase" evidence="6">
    <location>
        <begin position="251"/>
        <end position="376"/>
    </location>
</feature>
<organism evidence="8 9">
    <name type="scientific">Aulographum hederae CBS 113979</name>
    <dbReference type="NCBI Taxonomy" id="1176131"/>
    <lineage>
        <taxon>Eukaryota</taxon>
        <taxon>Fungi</taxon>
        <taxon>Dikarya</taxon>
        <taxon>Ascomycota</taxon>
        <taxon>Pezizomycotina</taxon>
        <taxon>Dothideomycetes</taxon>
        <taxon>Pleosporomycetidae</taxon>
        <taxon>Aulographales</taxon>
        <taxon>Aulographaceae</taxon>
    </lineage>
</organism>
<dbReference type="Gene3D" id="2.60.120.590">
    <property type="entry name" value="Alpha-ketoglutarate-dependent dioxygenase AlkB-like"/>
    <property type="match status" value="1"/>
</dbReference>
<dbReference type="EMBL" id="ML977168">
    <property type="protein sequence ID" value="KAF1984371.1"/>
    <property type="molecule type" value="Genomic_DNA"/>
</dbReference>
<feature type="region of interest" description="Disordered" evidence="5">
    <location>
        <begin position="1"/>
        <end position="34"/>
    </location>
</feature>
<dbReference type="PANTHER" id="PTHR31212">
    <property type="entry name" value="ALPHA-KETOGLUTARATE-DEPENDENT DIOXYGENASE ALKB HOMOLOG 3"/>
    <property type="match status" value="1"/>
</dbReference>
<keyword evidence="3" id="KW-0862">Zinc</keyword>
<reference evidence="8" key="1">
    <citation type="journal article" date="2020" name="Stud. Mycol.">
        <title>101 Dothideomycetes genomes: a test case for predicting lifestyles and emergence of pathogens.</title>
        <authorList>
            <person name="Haridas S."/>
            <person name="Albert R."/>
            <person name="Binder M."/>
            <person name="Bloem J."/>
            <person name="Labutti K."/>
            <person name="Salamov A."/>
            <person name="Andreopoulos B."/>
            <person name="Baker S."/>
            <person name="Barry K."/>
            <person name="Bills G."/>
            <person name="Bluhm B."/>
            <person name="Cannon C."/>
            <person name="Castanera R."/>
            <person name="Culley D."/>
            <person name="Daum C."/>
            <person name="Ezra D."/>
            <person name="Gonzalez J."/>
            <person name="Henrissat B."/>
            <person name="Kuo A."/>
            <person name="Liang C."/>
            <person name="Lipzen A."/>
            <person name="Lutzoni F."/>
            <person name="Magnuson J."/>
            <person name="Mondo S."/>
            <person name="Nolan M."/>
            <person name="Ohm R."/>
            <person name="Pangilinan J."/>
            <person name="Park H.-J."/>
            <person name="Ramirez L."/>
            <person name="Alfaro M."/>
            <person name="Sun H."/>
            <person name="Tritt A."/>
            <person name="Yoshinaga Y."/>
            <person name="Zwiers L.-H."/>
            <person name="Turgeon B."/>
            <person name="Goodwin S."/>
            <person name="Spatafora J."/>
            <person name="Crous P."/>
            <person name="Grigoriev I."/>
        </authorList>
    </citation>
    <scope>NUCLEOTIDE SEQUENCE</scope>
    <source>
        <strain evidence="8">CBS 113979</strain>
    </source>
</reference>
<evidence type="ECO:0000256" key="1">
    <source>
        <dbReference type="ARBA" id="ARBA00022723"/>
    </source>
</evidence>
<keyword evidence="9" id="KW-1185">Reference proteome</keyword>
<evidence type="ECO:0000256" key="3">
    <source>
        <dbReference type="ARBA" id="ARBA00022833"/>
    </source>
</evidence>
<keyword evidence="1" id="KW-0479">Metal-binding</keyword>
<dbReference type="InterPro" id="IPR005123">
    <property type="entry name" value="Oxoglu/Fe-dep_dioxygenase_dom"/>
</dbReference>
<keyword evidence="2 4" id="KW-0863">Zinc-finger</keyword>
<evidence type="ECO:0000313" key="8">
    <source>
        <dbReference type="EMBL" id="KAF1984371.1"/>
    </source>
</evidence>